<comment type="similarity">
    <text evidence="2 8">Belongs to the alanine or glycine:cation symporter (AGCS) (TC 2.A.25) family.</text>
</comment>
<comment type="caution">
    <text evidence="9">The sequence shown here is derived from an EMBL/GenBank/DDBJ whole genome shotgun (WGS) entry which is preliminary data.</text>
</comment>
<feature type="transmembrane region" description="Helical" evidence="8">
    <location>
        <begin position="428"/>
        <end position="451"/>
    </location>
</feature>
<feature type="transmembrane region" description="Helical" evidence="8">
    <location>
        <begin position="31"/>
        <end position="55"/>
    </location>
</feature>
<protein>
    <submittedName>
        <fullName evidence="9">Alanine/glycine:cation symporter family protein</fullName>
    </submittedName>
</protein>
<dbReference type="EMBL" id="JAXQNN010000007">
    <property type="protein sequence ID" value="MDZ5713570.1"/>
    <property type="molecule type" value="Genomic_DNA"/>
</dbReference>
<dbReference type="Proteomes" id="UP001292084">
    <property type="component" value="Unassembled WGS sequence"/>
</dbReference>
<dbReference type="NCBIfam" id="TIGR00835">
    <property type="entry name" value="agcS"/>
    <property type="match status" value="1"/>
</dbReference>
<dbReference type="PRINTS" id="PR00175">
    <property type="entry name" value="NAALASMPORT"/>
</dbReference>
<accession>A0ABU5KQP0</accession>
<keyword evidence="10" id="KW-1185">Reference proteome</keyword>
<evidence type="ECO:0000256" key="6">
    <source>
        <dbReference type="ARBA" id="ARBA00022989"/>
    </source>
</evidence>
<organism evidence="9 10">
    <name type="scientific">Jeotgalibacillus haloalkalitolerans</name>
    <dbReference type="NCBI Taxonomy" id="3104292"/>
    <lineage>
        <taxon>Bacteria</taxon>
        <taxon>Bacillati</taxon>
        <taxon>Bacillota</taxon>
        <taxon>Bacilli</taxon>
        <taxon>Bacillales</taxon>
        <taxon>Caryophanaceae</taxon>
        <taxon>Jeotgalibacillus</taxon>
    </lineage>
</organism>
<proteinExistence type="inferred from homology"/>
<feature type="transmembrane region" description="Helical" evidence="8">
    <location>
        <begin position="200"/>
        <end position="218"/>
    </location>
</feature>
<evidence type="ECO:0000256" key="2">
    <source>
        <dbReference type="ARBA" id="ARBA00009261"/>
    </source>
</evidence>
<feature type="transmembrane region" description="Helical" evidence="8">
    <location>
        <begin position="86"/>
        <end position="109"/>
    </location>
</feature>
<keyword evidence="7 8" id="KW-0472">Membrane</keyword>
<evidence type="ECO:0000256" key="1">
    <source>
        <dbReference type="ARBA" id="ARBA00004651"/>
    </source>
</evidence>
<evidence type="ECO:0000256" key="8">
    <source>
        <dbReference type="RuleBase" id="RU363064"/>
    </source>
</evidence>
<evidence type="ECO:0000256" key="5">
    <source>
        <dbReference type="ARBA" id="ARBA00022692"/>
    </source>
</evidence>
<dbReference type="PANTHER" id="PTHR30330:SF1">
    <property type="entry name" value="AMINO-ACID CARRIER PROTEIN ALST"/>
    <property type="match status" value="1"/>
</dbReference>
<comment type="subcellular location">
    <subcellularLocation>
        <location evidence="1 8">Cell membrane</location>
        <topology evidence="1 8">Multi-pass membrane protein</topology>
    </subcellularLocation>
</comment>
<feature type="transmembrane region" description="Helical" evidence="8">
    <location>
        <begin position="227"/>
        <end position="248"/>
    </location>
</feature>
<evidence type="ECO:0000256" key="4">
    <source>
        <dbReference type="ARBA" id="ARBA00022475"/>
    </source>
</evidence>
<keyword evidence="4 8" id="KW-1003">Cell membrane</keyword>
<dbReference type="Pfam" id="PF01235">
    <property type="entry name" value="Na_Ala_symp"/>
    <property type="match status" value="1"/>
</dbReference>
<dbReference type="InterPro" id="IPR001463">
    <property type="entry name" value="Na/Ala_symport"/>
</dbReference>
<keyword evidence="8" id="KW-0769">Symport</keyword>
<evidence type="ECO:0000256" key="7">
    <source>
        <dbReference type="ARBA" id="ARBA00023136"/>
    </source>
</evidence>
<feature type="transmembrane region" description="Helical" evidence="8">
    <location>
        <begin position="162"/>
        <end position="180"/>
    </location>
</feature>
<evidence type="ECO:0000313" key="9">
    <source>
        <dbReference type="EMBL" id="MDZ5713570.1"/>
    </source>
</evidence>
<keyword evidence="3 8" id="KW-0813">Transport</keyword>
<feature type="transmembrane region" description="Helical" evidence="8">
    <location>
        <begin position="316"/>
        <end position="335"/>
    </location>
</feature>
<feature type="transmembrane region" description="Helical" evidence="8">
    <location>
        <begin position="361"/>
        <end position="384"/>
    </location>
</feature>
<name>A0ABU5KQP0_9BACL</name>
<feature type="transmembrane region" description="Helical" evidence="8">
    <location>
        <begin position="404"/>
        <end position="422"/>
    </location>
</feature>
<reference evidence="9 10" key="1">
    <citation type="submission" date="2023-12" db="EMBL/GenBank/DDBJ databases">
        <title>Jeotgalibacillus haloalkaliphilus sp. nov., a novel salt-tolerant bacteria, isolated from the estuary of the Fenhe River into the Yellow River.</title>
        <authorList>
            <person name="Li Y."/>
        </authorList>
    </citation>
    <scope>NUCLEOTIDE SEQUENCE [LARGE SCALE GENOMIC DNA]</scope>
    <source>
        <strain evidence="9 10">HH7-29</strain>
    </source>
</reference>
<keyword evidence="6 8" id="KW-1133">Transmembrane helix</keyword>
<sequence length="495" mass="53402">MNIRIYYTTFRTLNYYGVVIMQGIIDSVNNILWTYVLIAVLLGAGVYFTVATRFVQFRYLKEMVKVLGDKSVVPNGMKSISSFKSFSIGAATRIGTGNLAGVAVAIVIGGPGAVFWMWIVALLGGATSFIESTLAQVYKVRDGSAYRGGPAYYIERGLNKRWLGIVFAVLIAITFGLIFNSVQSNTISLAFESAFGVDRLIVGGIVTLLTGLIIFGGVHRIASFSSVIVPIMAVLYIVIALVVIVMNFSQIPAVFSTIISSAFGFEQALGGGIGAAIMQGVRRGLFSNEAGMGSAPNAAATANVSHPAKQGFIQTLGVYVDTLIVCSATAFIILVNTDYQASGLEGIELLQSSLSAQVGDWAGIFIALAIFMFAFSSIVGSYYYGETNLEFIRKNKTALNIYRVLTMGLVMFGSYASLGMVWSMADVFMALMTLINIIGIVLLSGIAIKVLKDYEAQRLKGLDPVFKPKSLGIKNADCWDEVHETYEKEKEEKVS</sequence>
<dbReference type="PROSITE" id="PS00873">
    <property type="entry name" value="NA_ALANINE_SYMP"/>
    <property type="match status" value="1"/>
</dbReference>
<evidence type="ECO:0000256" key="3">
    <source>
        <dbReference type="ARBA" id="ARBA00022448"/>
    </source>
</evidence>
<dbReference type="PANTHER" id="PTHR30330">
    <property type="entry name" value="AGSS FAMILY TRANSPORTER, SODIUM-ALANINE"/>
    <property type="match status" value="1"/>
</dbReference>
<dbReference type="Gene3D" id="1.20.1740.10">
    <property type="entry name" value="Amino acid/polyamine transporter I"/>
    <property type="match status" value="1"/>
</dbReference>
<gene>
    <name evidence="9" type="ORF">UFB30_15160</name>
</gene>
<evidence type="ECO:0000313" key="10">
    <source>
        <dbReference type="Proteomes" id="UP001292084"/>
    </source>
</evidence>
<keyword evidence="5 8" id="KW-0812">Transmembrane</keyword>